<dbReference type="AlphaFoldDB" id="A0A1M4XLH4"/>
<dbReference type="InterPro" id="IPR006195">
    <property type="entry name" value="aa-tRNA-synth_II"/>
</dbReference>
<dbReference type="EMBL" id="FQUP01000001">
    <property type="protein sequence ID" value="SHE94447.1"/>
    <property type="molecule type" value="Genomic_DNA"/>
</dbReference>
<dbReference type="InterPro" id="IPR045864">
    <property type="entry name" value="aa-tRNA-synth_II/BPL/LPL"/>
</dbReference>
<dbReference type="GO" id="GO:0004812">
    <property type="term" value="F:aminoacyl-tRNA ligase activity"/>
    <property type="evidence" value="ECO:0007669"/>
    <property type="project" value="UniProtKB-KW"/>
</dbReference>
<feature type="domain" description="Aminoacyl-transfer RNA synthetases class-II family profile" evidence="1">
    <location>
        <begin position="159"/>
        <end position="304"/>
    </location>
</feature>
<keyword evidence="3" id="KW-1185">Reference proteome</keyword>
<keyword evidence="2" id="KW-0030">Aminoacyl-tRNA synthetase</keyword>
<accession>A0A1M4XLH4</accession>
<protein>
    <submittedName>
        <fullName evidence="2">Seryl-tRNA synthetase</fullName>
    </submittedName>
</protein>
<dbReference type="OrthoDB" id="583154at2"/>
<proteinExistence type="predicted"/>
<dbReference type="CDD" id="cd00670">
    <property type="entry name" value="Gly_His_Pro_Ser_Thr_tRS_core"/>
    <property type="match status" value="1"/>
</dbReference>
<evidence type="ECO:0000313" key="3">
    <source>
        <dbReference type="Proteomes" id="UP000184485"/>
    </source>
</evidence>
<sequence length="313" mass="34702">MDALSQTAPAPGQGGAKEFLDQLFSAGVLTETGVDGLYGRSGDFEEVIERFETLVTRYAGADKAERIHFPPGMPRPMLEKSGYLKSFPQLAGCVHSFMGGEADHARLLQMLANGEDWTDLQQATDVVLTPAACYPLYPTVAKRGPMPDGGVLFDLKSYCFRHEPSQDPARMQLFRMREYVRIGSPEEVRAFRESWLERGPELIRSLGLPCEIDLANDPFFGRAGKMLANNQRDQGLKFELLIPVANEKPTACLSFNYHQDHFGTLWGIQQADGTPAHSACVGFGLERVALALFRHHGMKVADWPQSVRAVLWG</sequence>
<dbReference type="STRING" id="1122133.SAMN02745157_1287"/>
<dbReference type="SUPFAM" id="SSF55681">
    <property type="entry name" value="Class II aaRS and biotin synthetases"/>
    <property type="match status" value="1"/>
</dbReference>
<gene>
    <name evidence="2" type="ORF">SAMN02745157_1287</name>
</gene>
<name>A0A1M4XLH4_9HYPH</name>
<evidence type="ECO:0000313" key="2">
    <source>
        <dbReference type="EMBL" id="SHE94447.1"/>
    </source>
</evidence>
<reference evidence="2 3" key="1">
    <citation type="submission" date="2016-11" db="EMBL/GenBank/DDBJ databases">
        <authorList>
            <person name="Jaros S."/>
            <person name="Januszkiewicz K."/>
            <person name="Wedrychowicz H."/>
        </authorList>
    </citation>
    <scope>NUCLEOTIDE SEQUENCE [LARGE SCALE GENOMIC DNA]</scope>
    <source>
        <strain evidence="2 3">DSM 19436</strain>
    </source>
</reference>
<dbReference type="NCBIfam" id="NF005479">
    <property type="entry name" value="PRK07080.1"/>
    <property type="match status" value="1"/>
</dbReference>
<dbReference type="RefSeq" id="WP_073051863.1">
    <property type="nucleotide sequence ID" value="NZ_FQUP01000001.1"/>
</dbReference>
<dbReference type="Proteomes" id="UP000184485">
    <property type="component" value="Unassembled WGS sequence"/>
</dbReference>
<evidence type="ECO:0000259" key="1">
    <source>
        <dbReference type="PROSITE" id="PS50862"/>
    </source>
</evidence>
<keyword evidence="2" id="KW-0436">Ligase</keyword>
<organism evidence="2 3">
    <name type="scientific">Kaistia soli DSM 19436</name>
    <dbReference type="NCBI Taxonomy" id="1122133"/>
    <lineage>
        <taxon>Bacteria</taxon>
        <taxon>Pseudomonadati</taxon>
        <taxon>Pseudomonadota</taxon>
        <taxon>Alphaproteobacteria</taxon>
        <taxon>Hyphomicrobiales</taxon>
        <taxon>Kaistiaceae</taxon>
        <taxon>Kaistia</taxon>
    </lineage>
</organism>
<dbReference type="PROSITE" id="PS50862">
    <property type="entry name" value="AA_TRNA_LIGASE_II"/>
    <property type="match status" value="1"/>
</dbReference>
<dbReference type="Gene3D" id="3.30.930.10">
    <property type="entry name" value="Bira Bifunctional Protein, Domain 2"/>
    <property type="match status" value="1"/>
</dbReference>